<dbReference type="PIRSF" id="PIRSF005426">
    <property type="entry name" value="Frp"/>
    <property type="match status" value="1"/>
</dbReference>
<evidence type="ECO:0000259" key="6">
    <source>
        <dbReference type="Pfam" id="PF00881"/>
    </source>
</evidence>
<reference evidence="7 8" key="1">
    <citation type="submission" date="2015-07" db="EMBL/GenBank/DDBJ databases">
        <title>High-quality draft genome sequence of Oceanobacillus caeni HM6, a bacillus isolated from a human feces.</title>
        <authorList>
            <person name="Kumar J."/>
            <person name="Verma M.K."/>
            <person name="Pandey R."/>
            <person name="Bhambi M."/>
            <person name="Chauhan N."/>
        </authorList>
    </citation>
    <scope>NUCLEOTIDE SEQUENCE [LARGE SCALE GENOMIC DNA]</scope>
    <source>
        <strain evidence="7 8">HM6</strain>
    </source>
</reference>
<dbReference type="Proteomes" id="UP000037854">
    <property type="component" value="Unassembled WGS sequence"/>
</dbReference>
<evidence type="ECO:0000313" key="8">
    <source>
        <dbReference type="Proteomes" id="UP000037854"/>
    </source>
</evidence>
<organism evidence="7 8">
    <name type="scientific">Oceanobacillus caeni</name>
    <dbReference type="NCBI Taxonomy" id="405946"/>
    <lineage>
        <taxon>Bacteria</taxon>
        <taxon>Bacillati</taxon>
        <taxon>Bacillota</taxon>
        <taxon>Bacilli</taxon>
        <taxon>Bacillales</taxon>
        <taxon>Bacillaceae</taxon>
        <taxon>Oceanobacillus</taxon>
    </lineage>
</organism>
<dbReference type="PANTHER" id="PTHR43425:SF3">
    <property type="entry name" value="NADPH-DEPENDENT OXIDOREDUCTASE"/>
    <property type="match status" value="1"/>
</dbReference>
<dbReference type="EMBL" id="LGTK01000004">
    <property type="protein sequence ID" value="KPH78221.1"/>
    <property type="molecule type" value="Genomic_DNA"/>
</dbReference>
<feature type="domain" description="Nitroreductase" evidence="6">
    <location>
        <begin position="18"/>
        <end position="167"/>
    </location>
</feature>
<keyword evidence="2 5" id="KW-0285">Flavoprotein</keyword>
<dbReference type="RefSeq" id="WP_060667682.1">
    <property type="nucleotide sequence ID" value="NZ_JARTGE010000041.1"/>
</dbReference>
<evidence type="ECO:0000256" key="1">
    <source>
        <dbReference type="ARBA" id="ARBA00008366"/>
    </source>
</evidence>
<dbReference type="PANTHER" id="PTHR43425">
    <property type="entry name" value="OXYGEN-INSENSITIVE NADPH NITROREDUCTASE"/>
    <property type="match status" value="1"/>
</dbReference>
<comment type="similarity">
    <text evidence="1 5">Belongs to the flavin oxidoreductase frp family.</text>
</comment>
<proteinExistence type="inferred from homology"/>
<name>A0ABR5MMR9_9BACI</name>
<evidence type="ECO:0000313" key="7">
    <source>
        <dbReference type="EMBL" id="KPH78221.1"/>
    </source>
</evidence>
<dbReference type="InterPro" id="IPR000415">
    <property type="entry name" value="Nitroreductase-like"/>
</dbReference>
<dbReference type="CDD" id="cd02146">
    <property type="entry name" value="NfsA-like"/>
    <property type="match status" value="1"/>
</dbReference>
<sequence length="250" mass="28478">MNPKDALTETMNTMNSHVSVRQYTSAPIPKQHLLEMIRAGQSASSSNFVQAYSIIRITDLEKREKIAEYSRNQHVKEASEFLLFCGDLKRLEHACMKHGVAMEHDNLENFLVTTIDTALMAQNIIVAAESLGYGGCYIGGVRNNPKQIGEIVGLPDKVFPLFGLCLGTPSVINDVKPRLPVNAILHENTYLEEKYEDMLEEYDQTMSDYYQSRASNNKNIGWTETMADFMRNKRRTHMREYMKSKGFNLP</sequence>
<keyword evidence="5" id="KW-0521">NADP</keyword>
<dbReference type="SUPFAM" id="SSF55469">
    <property type="entry name" value="FMN-dependent nitroreductase-like"/>
    <property type="match status" value="1"/>
</dbReference>
<evidence type="ECO:0000256" key="3">
    <source>
        <dbReference type="ARBA" id="ARBA00022643"/>
    </source>
</evidence>
<dbReference type="InterPro" id="IPR029479">
    <property type="entry name" value="Nitroreductase"/>
</dbReference>
<keyword evidence="3 5" id="KW-0288">FMN</keyword>
<protein>
    <submittedName>
        <fullName evidence="7">NADPH-dependent oxidoreductase</fullName>
    </submittedName>
</protein>
<keyword evidence="8" id="KW-1185">Reference proteome</keyword>
<gene>
    <name evidence="7" type="ORF">AFL42_02175</name>
</gene>
<dbReference type="InterPro" id="IPR016446">
    <property type="entry name" value="Flavin_OxRdtase_Frp"/>
</dbReference>
<comment type="caution">
    <text evidence="7">The sequence shown here is derived from an EMBL/GenBank/DDBJ whole genome shotgun (WGS) entry which is preliminary data.</text>
</comment>
<evidence type="ECO:0000256" key="5">
    <source>
        <dbReference type="PIRNR" id="PIRNR005426"/>
    </source>
</evidence>
<dbReference type="Pfam" id="PF00881">
    <property type="entry name" value="Nitroreductase"/>
    <property type="match status" value="1"/>
</dbReference>
<keyword evidence="4 5" id="KW-0560">Oxidoreductase</keyword>
<dbReference type="NCBIfam" id="NF008033">
    <property type="entry name" value="PRK10765.1"/>
    <property type="match status" value="1"/>
</dbReference>
<accession>A0ABR5MMR9</accession>
<evidence type="ECO:0000256" key="4">
    <source>
        <dbReference type="ARBA" id="ARBA00023002"/>
    </source>
</evidence>
<dbReference type="Gene3D" id="3.40.109.10">
    <property type="entry name" value="NADH Oxidase"/>
    <property type="match status" value="1"/>
</dbReference>
<evidence type="ECO:0000256" key="2">
    <source>
        <dbReference type="ARBA" id="ARBA00022630"/>
    </source>
</evidence>